<comment type="similarity">
    <text evidence="3 12">Belongs to the complex I subunit 1 family.</text>
</comment>
<evidence type="ECO:0000256" key="3">
    <source>
        <dbReference type="ARBA" id="ARBA00010535"/>
    </source>
</evidence>
<keyword evidence="10 13" id="KW-0496">Mitochondrion</keyword>
<dbReference type="GO" id="GO:0003954">
    <property type="term" value="F:NADH dehydrogenase activity"/>
    <property type="evidence" value="ECO:0007669"/>
    <property type="project" value="TreeGrafter"/>
</dbReference>
<comment type="subcellular location">
    <subcellularLocation>
        <location evidence="2 12">Mitochondrion inner membrane</location>
        <topology evidence="2 12">Multi-pass membrane protein</topology>
    </subcellularLocation>
</comment>
<keyword evidence="8 14" id="KW-1133">Transmembrane helix</keyword>
<keyword evidence="9 13" id="KW-0830">Ubiquinone</keyword>
<evidence type="ECO:0000313" key="15">
    <source>
        <dbReference type="EMBL" id="AFC35471.1"/>
    </source>
</evidence>
<dbReference type="GO" id="GO:0009060">
    <property type="term" value="P:aerobic respiration"/>
    <property type="evidence" value="ECO:0007669"/>
    <property type="project" value="TreeGrafter"/>
</dbReference>
<evidence type="ECO:0000256" key="1">
    <source>
        <dbReference type="ARBA" id="ARBA00003257"/>
    </source>
</evidence>
<keyword evidence="7" id="KW-0999">Mitochondrion inner membrane</keyword>
<feature type="transmembrane region" description="Helical" evidence="14">
    <location>
        <begin position="178"/>
        <end position="199"/>
    </location>
</feature>
<feature type="transmembrane region" description="Helical" evidence="14">
    <location>
        <begin position="290"/>
        <end position="312"/>
    </location>
</feature>
<evidence type="ECO:0000256" key="11">
    <source>
        <dbReference type="ARBA" id="ARBA00023136"/>
    </source>
</evidence>
<dbReference type="EC" id="7.1.1.2" evidence="13"/>
<evidence type="ECO:0000256" key="14">
    <source>
        <dbReference type="SAM" id="Phobius"/>
    </source>
</evidence>
<evidence type="ECO:0000256" key="8">
    <source>
        <dbReference type="ARBA" id="ARBA00022989"/>
    </source>
</evidence>
<evidence type="ECO:0000256" key="9">
    <source>
        <dbReference type="ARBA" id="ARBA00023075"/>
    </source>
</evidence>
<dbReference type="PROSITE" id="PS00667">
    <property type="entry name" value="COMPLEX1_ND1_1"/>
    <property type="match status" value="1"/>
</dbReference>
<dbReference type="AlphaFoldDB" id="J3RR32"/>
<evidence type="ECO:0000256" key="10">
    <source>
        <dbReference type="ARBA" id="ARBA00023128"/>
    </source>
</evidence>
<evidence type="ECO:0000256" key="6">
    <source>
        <dbReference type="ARBA" id="ARBA00022692"/>
    </source>
</evidence>
<dbReference type="Pfam" id="PF00146">
    <property type="entry name" value="NADHdh"/>
    <property type="match status" value="1"/>
</dbReference>
<geneLocation type="mitochondrion" evidence="15"/>
<keyword evidence="6 12" id="KW-0812">Transmembrane</keyword>
<dbReference type="PANTHER" id="PTHR11432">
    <property type="entry name" value="NADH DEHYDROGENASE SUBUNIT 1"/>
    <property type="match status" value="1"/>
</dbReference>
<evidence type="ECO:0000256" key="4">
    <source>
        <dbReference type="ARBA" id="ARBA00021009"/>
    </source>
</evidence>
<sequence length="313" mass="37451">MMMMMDFLLEFVNYLVILVFMLMMVAFLTVFERKILGYIHLRKGPNKVGIMGVIQPFNDGVKLLCKELLILNISNYLIFLYSPLMNLFLVMLLWVMVPYMNMMDYFNMSFLFFLCCLGLNVYSVMMMGWSSNSKYSFLGSVRIVAQMISYEVSMMIFLLSLMMVIKSYSVMVLYKNQIYLWFIFFFIIIFMMMWLIFLIESNRTPYDFSEGESELVSGFNIDYSGGLFAFIFISEYMSIIFMSFMMVILFFGGNLFSFYFYLLVLLFMFMFLWIRGSLPRYRYDKLMELAWKIFLPVSLMLMLFYFCMMMLML</sequence>
<accession>J3RR32</accession>
<feature type="transmembrane region" description="Helical" evidence="14">
    <location>
        <begin position="150"/>
        <end position="172"/>
    </location>
</feature>
<dbReference type="InterPro" id="IPR001694">
    <property type="entry name" value="NADH_UbQ_OxRdtase_su1/FPO"/>
</dbReference>
<feature type="transmembrane region" description="Helical" evidence="14">
    <location>
        <begin position="227"/>
        <end position="252"/>
    </location>
</feature>
<evidence type="ECO:0000256" key="2">
    <source>
        <dbReference type="ARBA" id="ARBA00004448"/>
    </source>
</evidence>
<protein>
    <recommendedName>
        <fullName evidence="4 13">NADH-ubiquinone oxidoreductase chain 1</fullName>
        <ecNumber evidence="13">7.1.1.2</ecNumber>
    </recommendedName>
</protein>
<evidence type="ECO:0000256" key="7">
    <source>
        <dbReference type="ARBA" id="ARBA00022792"/>
    </source>
</evidence>
<dbReference type="EMBL" id="JQ398619">
    <property type="protein sequence ID" value="AFC35471.1"/>
    <property type="molecule type" value="Genomic_DNA"/>
</dbReference>
<gene>
    <name evidence="15" type="primary">nad1</name>
</gene>
<keyword evidence="11 14" id="KW-0472">Membrane</keyword>
<evidence type="ECO:0000256" key="13">
    <source>
        <dbReference type="RuleBase" id="RU000473"/>
    </source>
</evidence>
<evidence type="ECO:0000256" key="5">
    <source>
        <dbReference type="ARBA" id="ARBA00022448"/>
    </source>
</evidence>
<dbReference type="GO" id="GO:0005743">
    <property type="term" value="C:mitochondrial inner membrane"/>
    <property type="evidence" value="ECO:0007669"/>
    <property type="project" value="UniProtKB-SubCell"/>
</dbReference>
<reference evidence="15" key="1">
    <citation type="journal article" date="2012" name="Curr. Biol.">
        <title>Genomic and morphological evidence converge to resolve the enigma of strepsiptera.</title>
        <authorList>
            <person name="Niehuis O."/>
            <person name="Hartig G."/>
            <person name="Grath S."/>
            <person name="Pohl H."/>
            <person name="Lehmann J."/>
            <person name="Tafer H."/>
            <person name="Donath A."/>
            <person name="Krauss V."/>
            <person name="Eisenhardt C."/>
            <person name="Hertel J."/>
            <person name="Petersen M."/>
            <person name="Mayer C."/>
            <person name="Meusemann K."/>
            <person name="Peters R.S."/>
            <person name="Stadler P.F."/>
            <person name="Beutel R.G."/>
            <person name="Bornberg-Bauer E."/>
            <person name="McKenna D.D."/>
            <person name="Misof B."/>
        </authorList>
    </citation>
    <scope>NUCLEOTIDE SEQUENCE</scope>
</reference>
<keyword evidence="5" id="KW-0813">Transport</keyword>
<comment type="function">
    <text evidence="1">Core subunit of the mitochondrial membrane respiratory chain NADH dehydrogenase (Complex I) that is believed to belong to the minimal assembly required for catalysis. Complex I functions in the transfer of electrons from NADH to the respiratory chain. The immediate electron acceptor for the enzyme is believed to be ubiquinone.</text>
</comment>
<dbReference type="GO" id="GO:0008137">
    <property type="term" value="F:NADH dehydrogenase (ubiquinone) activity"/>
    <property type="evidence" value="ECO:0007669"/>
    <property type="project" value="UniProtKB-EC"/>
</dbReference>
<dbReference type="PANTHER" id="PTHR11432:SF3">
    <property type="entry name" value="NADH-UBIQUINONE OXIDOREDUCTASE CHAIN 1"/>
    <property type="match status" value="1"/>
</dbReference>
<feature type="transmembrane region" description="Helical" evidence="14">
    <location>
        <begin position="258"/>
        <end position="278"/>
    </location>
</feature>
<comment type="catalytic activity">
    <reaction evidence="13">
        <text>a ubiquinone + NADH + 5 H(+)(in) = a ubiquinol + NAD(+) + 4 H(+)(out)</text>
        <dbReference type="Rhea" id="RHEA:29091"/>
        <dbReference type="Rhea" id="RHEA-COMP:9565"/>
        <dbReference type="Rhea" id="RHEA-COMP:9566"/>
        <dbReference type="ChEBI" id="CHEBI:15378"/>
        <dbReference type="ChEBI" id="CHEBI:16389"/>
        <dbReference type="ChEBI" id="CHEBI:17976"/>
        <dbReference type="ChEBI" id="CHEBI:57540"/>
        <dbReference type="ChEBI" id="CHEBI:57945"/>
        <dbReference type="EC" id="7.1.1.2"/>
    </reaction>
</comment>
<feature type="transmembrane region" description="Helical" evidence="14">
    <location>
        <begin position="109"/>
        <end position="129"/>
    </location>
</feature>
<organism evidence="15">
    <name type="scientific">Mengenilla moldrzyki</name>
    <name type="common">Twisted-wing parasite</name>
    <dbReference type="NCBI Taxonomy" id="1155016"/>
    <lineage>
        <taxon>Eukaryota</taxon>
        <taxon>Metazoa</taxon>
        <taxon>Ecdysozoa</taxon>
        <taxon>Arthropoda</taxon>
        <taxon>Hexapoda</taxon>
        <taxon>Insecta</taxon>
        <taxon>Pterygota</taxon>
        <taxon>Neoptera</taxon>
        <taxon>Endopterygota</taxon>
        <taxon>Strepsiptera</taxon>
        <taxon>Mengenillidia</taxon>
        <taxon>Mengenillidae</taxon>
        <taxon>Mengenilla</taxon>
    </lineage>
</organism>
<keyword evidence="12" id="KW-0520">NAD</keyword>
<name>J3RR32_MENMO</name>
<feature type="transmembrane region" description="Helical" evidence="14">
    <location>
        <begin position="12"/>
        <end position="31"/>
    </location>
</feature>
<dbReference type="HAMAP" id="MF_01350">
    <property type="entry name" value="NDH1_NuoH"/>
    <property type="match status" value="1"/>
</dbReference>
<feature type="transmembrane region" description="Helical" evidence="14">
    <location>
        <begin position="76"/>
        <end position="97"/>
    </location>
</feature>
<evidence type="ECO:0000256" key="12">
    <source>
        <dbReference type="RuleBase" id="RU000471"/>
    </source>
</evidence>
<proteinExistence type="inferred from homology"/>
<dbReference type="InterPro" id="IPR018086">
    <property type="entry name" value="NADH_UbQ_OxRdtase_su1_CS"/>
</dbReference>